<dbReference type="InterPro" id="IPR016186">
    <property type="entry name" value="C-type_lectin-like/link_sf"/>
</dbReference>
<dbReference type="Proteomes" id="UP000694408">
    <property type="component" value="Unplaced"/>
</dbReference>
<evidence type="ECO:0000313" key="3">
    <source>
        <dbReference type="Proteomes" id="UP000694408"/>
    </source>
</evidence>
<dbReference type="InterPro" id="IPR050111">
    <property type="entry name" value="C-type_lectin/snaclec_domain"/>
</dbReference>
<proteinExistence type="predicted"/>
<reference evidence="2" key="1">
    <citation type="submission" date="2025-08" db="UniProtKB">
        <authorList>
            <consortium name="Ensembl"/>
        </authorList>
    </citation>
    <scope>IDENTIFICATION</scope>
</reference>
<evidence type="ECO:0000313" key="2">
    <source>
        <dbReference type="Ensembl" id="ENSJHYP00000022635.1"/>
    </source>
</evidence>
<dbReference type="InterPro" id="IPR016187">
    <property type="entry name" value="CTDL_fold"/>
</dbReference>
<dbReference type="Ensembl" id="ENSJHYT00000027295.1">
    <property type="protein sequence ID" value="ENSJHYP00000022635.1"/>
    <property type="gene ID" value="ENSJHYG00000017059.1"/>
</dbReference>
<protein>
    <recommendedName>
        <fullName evidence="1">C-type lectin domain-containing protein</fullName>
    </recommendedName>
</protein>
<dbReference type="AlphaFoldDB" id="A0A8C5JRR9"/>
<dbReference type="Gene3D" id="3.10.100.10">
    <property type="entry name" value="Mannose-Binding Protein A, subunit A"/>
    <property type="match status" value="1"/>
</dbReference>
<accession>A0A8C5JRR9</accession>
<dbReference type="Pfam" id="PF00059">
    <property type="entry name" value="Lectin_C"/>
    <property type="match status" value="1"/>
</dbReference>
<organism evidence="2 3">
    <name type="scientific">Junco hyemalis</name>
    <name type="common">Dark-eyed junco</name>
    <dbReference type="NCBI Taxonomy" id="40217"/>
    <lineage>
        <taxon>Eukaryota</taxon>
        <taxon>Metazoa</taxon>
        <taxon>Chordata</taxon>
        <taxon>Craniata</taxon>
        <taxon>Vertebrata</taxon>
        <taxon>Euteleostomi</taxon>
        <taxon>Archelosauria</taxon>
        <taxon>Archosauria</taxon>
        <taxon>Dinosauria</taxon>
        <taxon>Saurischia</taxon>
        <taxon>Theropoda</taxon>
        <taxon>Coelurosauria</taxon>
        <taxon>Aves</taxon>
        <taxon>Neognathae</taxon>
        <taxon>Neoaves</taxon>
        <taxon>Telluraves</taxon>
        <taxon>Australaves</taxon>
        <taxon>Passeriformes</taxon>
        <taxon>Passerellidae</taxon>
        <taxon>Junco</taxon>
    </lineage>
</organism>
<feature type="domain" description="C-type lectin" evidence="1">
    <location>
        <begin position="15"/>
        <end position="120"/>
    </location>
</feature>
<dbReference type="PROSITE" id="PS50041">
    <property type="entry name" value="C_TYPE_LECTIN_2"/>
    <property type="match status" value="1"/>
</dbReference>
<name>A0A8C5JRR9_JUNHY</name>
<dbReference type="PANTHER" id="PTHR22803">
    <property type="entry name" value="MANNOSE, PHOSPHOLIPASE, LECTIN RECEPTOR RELATED"/>
    <property type="match status" value="1"/>
</dbReference>
<evidence type="ECO:0000259" key="1">
    <source>
        <dbReference type="PROSITE" id="PS50041"/>
    </source>
</evidence>
<dbReference type="SMART" id="SM00034">
    <property type="entry name" value="CLECT"/>
    <property type="match status" value="1"/>
</dbReference>
<sequence>DRAEATRCPRGWLSFEGHCYGYFGQQLSWRRAEAWCQATRGAHLASLHSPEEHRALAAFLARDRDRDKEESVWIGLHRRVRGWLWADGSPRHYWAWEGDDGPKGHPCIDRDPGQGLPSWDRDTNPVQGHASWGQGQWLCHGLRVSVPRCPCAPPVTCSLPRLSPACHLFATCLSPARPLAPVPVVTGPSPRVSPPCPLSDPCPLPPP</sequence>
<dbReference type="PRINTS" id="PR01504">
    <property type="entry name" value="PNCREATITSAP"/>
</dbReference>
<dbReference type="InterPro" id="IPR001304">
    <property type="entry name" value="C-type_lectin-like"/>
</dbReference>
<dbReference type="SUPFAM" id="SSF56436">
    <property type="entry name" value="C-type lectin-like"/>
    <property type="match status" value="1"/>
</dbReference>
<keyword evidence="3" id="KW-1185">Reference proteome</keyword>
<reference evidence="2" key="2">
    <citation type="submission" date="2025-09" db="UniProtKB">
        <authorList>
            <consortium name="Ensembl"/>
        </authorList>
    </citation>
    <scope>IDENTIFICATION</scope>
</reference>